<feature type="domain" description="Transcription regulator AsnC/Lrp ligand binding" evidence="1">
    <location>
        <begin position="5"/>
        <end position="73"/>
    </location>
</feature>
<evidence type="ECO:0000313" key="2">
    <source>
        <dbReference type="EMBL" id="RJP22225.1"/>
    </source>
</evidence>
<dbReference type="InterPro" id="IPR011008">
    <property type="entry name" value="Dimeric_a/b-barrel"/>
</dbReference>
<dbReference type="Proteomes" id="UP000265882">
    <property type="component" value="Unassembled WGS sequence"/>
</dbReference>
<sequence length="76" mass="8133">MKAYVLISLTPGLEEKACSHVSAIPGVVELTTVFGQWDLIVVVEAETLDALSRLVVRQIRGVQGVQATETLIAGQI</sequence>
<proteinExistence type="predicted"/>
<dbReference type="AlphaFoldDB" id="A0A3A4NUI6"/>
<dbReference type="EMBL" id="QZKU01000060">
    <property type="protein sequence ID" value="RJP22225.1"/>
    <property type="molecule type" value="Genomic_DNA"/>
</dbReference>
<dbReference type="SUPFAM" id="SSF54909">
    <property type="entry name" value="Dimeric alpha+beta barrel"/>
    <property type="match status" value="1"/>
</dbReference>
<name>A0A3A4NUI6_ABYX5</name>
<dbReference type="Pfam" id="PF01037">
    <property type="entry name" value="AsnC_trans_reg"/>
    <property type="match status" value="1"/>
</dbReference>
<evidence type="ECO:0000313" key="3">
    <source>
        <dbReference type="Proteomes" id="UP000265882"/>
    </source>
</evidence>
<accession>A0A3A4NUI6</accession>
<organism evidence="2 3">
    <name type="scientific">Abyssobacteria bacterium (strain SURF_5)</name>
    <dbReference type="NCBI Taxonomy" id="2093360"/>
    <lineage>
        <taxon>Bacteria</taxon>
        <taxon>Pseudomonadati</taxon>
        <taxon>Candidatus Hydrogenedentota</taxon>
        <taxon>Candidatus Abyssobacteria</taxon>
    </lineage>
</organism>
<gene>
    <name evidence="2" type="ORF">C4520_08480</name>
</gene>
<dbReference type="Gene3D" id="3.30.70.920">
    <property type="match status" value="1"/>
</dbReference>
<comment type="caution">
    <text evidence="2">The sequence shown here is derived from an EMBL/GenBank/DDBJ whole genome shotgun (WGS) entry which is preliminary data.</text>
</comment>
<dbReference type="InterPro" id="IPR019887">
    <property type="entry name" value="Tscrpt_reg_AsnC/Lrp_C"/>
</dbReference>
<reference evidence="2 3" key="1">
    <citation type="journal article" date="2017" name="ISME J.">
        <title>Energy and carbon metabolisms in a deep terrestrial subsurface fluid microbial community.</title>
        <authorList>
            <person name="Momper L."/>
            <person name="Jungbluth S.P."/>
            <person name="Lee M.D."/>
            <person name="Amend J.P."/>
        </authorList>
    </citation>
    <scope>NUCLEOTIDE SEQUENCE [LARGE SCALE GENOMIC DNA]</scope>
    <source>
        <strain evidence="2">SURF_5</strain>
    </source>
</reference>
<protein>
    <submittedName>
        <fullName evidence="2">Lrp/AsnC family transcriptional regulator</fullName>
    </submittedName>
</protein>
<evidence type="ECO:0000259" key="1">
    <source>
        <dbReference type="Pfam" id="PF01037"/>
    </source>
</evidence>